<protein>
    <submittedName>
        <fullName evidence="1">Uncharacterized protein</fullName>
    </submittedName>
</protein>
<gene>
    <name evidence="1" type="ORF">E3N88_12913</name>
</gene>
<organism evidence="1 2">
    <name type="scientific">Mikania micrantha</name>
    <name type="common">bitter vine</name>
    <dbReference type="NCBI Taxonomy" id="192012"/>
    <lineage>
        <taxon>Eukaryota</taxon>
        <taxon>Viridiplantae</taxon>
        <taxon>Streptophyta</taxon>
        <taxon>Embryophyta</taxon>
        <taxon>Tracheophyta</taxon>
        <taxon>Spermatophyta</taxon>
        <taxon>Magnoliopsida</taxon>
        <taxon>eudicotyledons</taxon>
        <taxon>Gunneridae</taxon>
        <taxon>Pentapetalae</taxon>
        <taxon>asterids</taxon>
        <taxon>campanulids</taxon>
        <taxon>Asterales</taxon>
        <taxon>Asteraceae</taxon>
        <taxon>Asteroideae</taxon>
        <taxon>Heliantheae alliance</taxon>
        <taxon>Eupatorieae</taxon>
        <taxon>Mikania</taxon>
    </lineage>
</organism>
<dbReference type="EMBL" id="SZYD01000006">
    <property type="protein sequence ID" value="KAD5961440.1"/>
    <property type="molecule type" value="Genomic_DNA"/>
</dbReference>
<reference evidence="1 2" key="1">
    <citation type="submission" date="2019-05" db="EMBL/GenBank/DDBJ databases">
        <title>Mikania micrantha, genome provides insights into the molecular mechanism of rapid growth.</title>
        <authorList>
            <person name="Liu B."/>
        </authorList>
    </citation>
    <scope>NUCLEOTIDE SEQUENCE [LARGE SCALE GENOMIC DNA]</scope>
    <source>
        <strain evidence="1">NLD-2019</strain>
        <tissue evidence="1">Leaf</tissue>
    </source>
</reference>
<proteinExistence type="predicted"/>
<comment type="caution">
    <text evidence="1">The sequence shown here is derived from an EMBL/GenBank/DDBJ whole genome shotgun (WGS) entry which is preliminary data.</text>
</comment>
<evidence type="ECO:0000313" key="2">
    <source>
        <dbReference type="Proteomes" id="UP000326396"/>
    </source>
</evidence>
<dbReference type="AlphaFoldDB" id="A0A5N6P8V4"/>
<name>A0A5N6P8V4_9ASTR</name>
<keyword evidence="2" id="KW-1185">Reference proteome</keyword>
<accession>A0A5N6P8V4</accession>
<evidence type="ECO:0000313" key="1">
    <source>
        <dbReference type="EMBL" id="KAD5961440.1"/>
    </source>
</evidence>
<sequence length="88" mass="10070">MMLDLEIVCSDCEQQGRIAMESACRVLVFERAGRTTAKKRKGEKEKEISVSFDLAVVSVDFPEFQPSYRLHFWTASSSHTGELIQQWV</sequence>
<dbReference type="Proteomes" id="UP000326396">
    <property type="component" value="Linkage Group LG14"/>
</dbReference>